<evidence type="ECO:0008006" key="4">
    <source>
        <dbReference type="Google" id="ProtNLM"/>
    </source>
</evidence>
<dbReference type="RefSeq" id="WP_148993184.1">
    <property type="nucleotide sequence ID" value="NZ_VTEW01000034.1"/>
</dbReference>
<organism evidence="2 3">
    <name type="scientific">Rossellomorea aquimaris</name>
    <dbReference type="NCBI Taxonomy" id="189382"/>
    <lineage>
        <taxon>Bacteria</taxon>
        <taxon>Bacillati</taxon>
        <taxon>Bacillota</taxon>
        <taxon>Bacilli</taxon>
        <taxon>Bacillales</taxon>
        <taxon>Bacillaceae</taxon>
        <taxon>Rossellomorea</taxon>
    </lineage>
</organism>
<dbReference type="EMBL" id="VTEW01000034">
    <property type="protein sequence ID" value="TYS71107.1"/>
    <property type="molecule type" value="Genomic_DNA"/>
</dbReference>
<dbReference type="Proteomes" id="UP000325054">
    <property type="component" value="Unassembled WGS sequence"/>
</dbReference>
<evidence type="ECO:0000256" key="1">
    <source>
        <dbReference type="SAM" id="SignalP"/>
    </source>
</evidence>
<name>A0A5D4T5U8_9BACI</name>
<keyword evidence="1" id="KW-0732">Signal</keyword>
<dbReference type="AlphaFoldDB" id="A0A5D4T5U8"/>
<gene>
    <name evidence="2" type="ORF">FZC80_22120</name>
</gene>
<comment type="caution">
    <text evidence="2">The sequence shown here is derived from an EMBL/GenBank/DDBJ whole genome shotgun (WGS) entry which is preliminary data.</text>
</comment>
<sequence length="123" mass="14154">MKKVFPFLLLILLTACTSAEKEMDIIQQVERDLETIFTLNDPSKTSSNPNDYINAHLDDFESIVSNKQITMDHFLKKLKKSEENGLEEYIMAAACVEILGEKNPVNEWSTGKEWYEKYSATNE</sequence>
<feature type="chain" id="PRO_5039620477" description="Lipoprotein" evidence="1">
    <location>
        <begin position="20"/>
        <end position="123"/>
    </location>
</feature>
<feature type="signal peptide" evidence="1">
    <location>
        <begin position="1"/>
        <end position="19"/>
    </location>
</feature>
<evidence type="ECO:0000313" key="2">
    <source>
        <dbReference type="EMBL" id="TYS71107.1"/>
    </source>
</evidence>
<dbReference type="OrthoDB" id="2627679at2"/>
<accession>A0A5D4T5U8</accession>
<proteinExistence type="predicted"/>
<reference evidence="2 3" key="1">
    <citation type="submission" date="2019-08" db="EMBL/GenBank/DDBJ databases">
        <title>Bacillus genomes from the desert of Cuatro Cienegas, Coahuila.</title>
        <authorList>
            <person name="Olmedo-Alvarez G."/>
        </authorList>
    </citation>
    <scope>NUCLEOTIDE SEQUENCE [LARGE SCALE GENOMIC DNA]</scope>
    <source>
        <strain evidence="2 3">CH451a_14T</strain>
    </source>
</reference>
<protein>
    <recommendedName>
        <fullName evidence="4">Lipoprotein</fullName>
    </recommendedName>
</protein>
<dbReference type="PROSITE" id="PS51257">
    <property type="entry name" value="PROKAR_LIPOPROTEIN"/>
    <property type="match status" value="1"/>
</dbReference>
<evidence type="ECO:0000313" key="3">
    <source>
        <dbReference type="Proteomes" id="UP000325054"/>
    </source>
</evidence>